<organism evidence="1 2">
    <name type="scientific">Irpex rosettiformis</name>
    <dbReference type="NCBI Taxonomy" id="378272"/>
    <lineage>
        <taxon>Eukaryota</taxon>
        <taxon>Fungi</taxon>
        <taxon>Dikarya</taxon>
        <taxon>Basidiomycota</taxon>
        <taxon>Agaricomycotina</taxon>
        <taxon>Agaricomycetes</taxon>
        <taxon>Polyporales</taxon>
        <taxon>Irpicaceae</taxon>
        <taxon>Irpex</taxon>
    </lineage>
</organism>
<comment type="caution">
    <text evidence="1">The sequence shown here is derived from an EMBL/GenBank/DDBJ whole genome shotgun (WGS) entry which is preliminary data.</text>
</comment>
<reference evidence="1" key="1">
    <citation type="journal article" date="2021" name="Environ. Microbiol.">
        <title>Gene family expansions and transcriptome signatures uncover fungal adaptations to wood decay.</title>
        <authorList>
            <person name="Hage H."/>
            <person name="Miyauchi S."/>
            <person name="Viragh M."/>
            <person name="Drula E."/>
            <person name="Min B."/>
            <person name="Chaduli D."/>
            <person name="Navarro D."/>
            <person name="Favel A."/>
            <person name="Norest M."/>
            <person name="Lesage-Meessen L."/>
            <person name="Balint B."/>
            <person name="Merenyi Z."/>
            <person name="de Eugenio L."/>
            <person name="Morin E."/>
            <person name="Martinez A.T."/>
            <person name="Baldrian P."/>
            <person name="Stursova M."/>
            <person name="Martinez M.J."/>
            <person name="Novotny C."/>
            <person name="Magnuson J.K."/>
            <person name="Spatafora J.W."/>
            <person name="Maurice S."/>
            <person name="Pangilinan J."/>
            <person name="Andreopoulos W."/>
            <person name="LaButti K."/>
            <person name="Hundley H."/>
            <person name="Na H."/>
            <person name="Kuo A."/>
            <person name="Barry K."/>
            <person name="Lipzen A."/>
            <person name="Henrissat B."/>
            <person name="Riley R."/>
            <person name="Ahrendt S."/>
            <person name="Nagy L.G."/>
            <person name="Grigoriev I.V."/>
            <person name="Martin F."/>
            <person name="Rosso M.N."/>
        </authorList>
    </citation>
    <scope>NUCLEOTIDE SEQUENCE</scope>
    <source>
        <strain evidence="1">CBS 384.51</strain>
    </source>
</reference>
<dbReference type="EMBL" id="MU274911">
    <property type="protein sequence ID" value="KAI0089332.1"/>
    <property type="molecule type" value="Genomic_DNA"/>
</dbReference>
<evidence type="ECO:0000313" key="2">
    <source>
        <dbReference type="Proteomes" id="UP001055072"/>
    </source>
</evidence>
<name>A0ACB8U4M5_9APHY</name>
<dbReference type="Proteomes" id="UP001055072">
    <property type="component" value="Unassembled WGS sequence"/>
</dbReference>
<sequence length="351" mass="38050">MSIPEIMKASVIQADHKTAVVEIPIPAIDEDEILVKVVAVALNPTDWKHIDNFGKPGAISGCDFSGYVAKVGGKVENVVVGDHVAGFTHGGVYTDRGAFAEYTRVSGDLVWKVSENTLTHEEASTFGCGLWTAVQALFHPTRLNLVAPPNKAKDEEWIFVYGGSTSVGLFAIQLLHRAGYKVVTVASPKNWDLLKSLGADAVFDYKDPEAVNKIKQLTNDSLHAALDTIAISESQVFTVKALGPGAGKVIVILPVQSAAETLRSDITMKFVLIYTALGREFHMYTPWPKSLEDKEQMVDFLRKFPHFVSSGQIKSNPIRPVEGGIDGIVAGLDVLRQGKNSGEKLVVRISP</sequence>
<evidence type="ECO:0000313" key="1">
    <source>
        <dbReference type="EMBL" id="KAI0089332.1"/>
    </source>
</evidence>
<accession>A0ACB8U4M5</accession>
<proteinExistence type="predicted"/>
<protein>
    <submittedName>
        <fullName evidence="1">GroES-like protein</fullName>
    </submittedName>
</protein>
<keyword evidence="2" id="KW-1185">Reference proteome</keyword>
<gene>
    <name evidence="1" type="ORF">BDY19DRAFT_138927</name>
</gene>